<organism evidence="2 3">
    <name type="scientific">Cylicocyclus nassatus</name>
    <name type="common">Nematode worm</name>
    <dbReference type="NCBI Taxonomy" id="53992"/>
    <lineage>
        <taxon>Eukaryota</taxon>
        <taxon>Metazoa</taxon>
        <taxon>Ecdysozoa</taxon>
        <taxon>Nematoda</taxon>
        <taxon>Chromadorea</taxon>
        <taxon>Rhabditida</taxon>
        <taxon>Rhabditina</taxon>
        <taxon>Rhabditomorpha</taxon>
        <taxon>Strongyloidea</taxon>
        <taxon>Strongylidae</taxon>
        <taxon>Cylicocyclus</taxon>
    </lineage>
</organism>
<reference evidence="2" key="1">
    <citation type="submission" date="2023-07" db="EMBL/GenBank/DDBJ databases">
        <authorList>
            <consortium name="CYATHOMIX"/>
        </authorList>
    </citation>
    <scope>NUCLEOTIDE SEQUENCE</scope>
    <source>
        <strain evidence="2">N/A</strain>
    </source>
</reference>
<keyword evidence="3" id="KW-1185">Reference proteome</keyword>
<evidence type="ECO:0000313" key="3">
    <source>
        <dbReference type="Proteomes" id="UP001176961"/>
    </source>
</evidence>
<keyword evidence="1" id="KW-1133">Transmembrane helix</keyword>
<comment type="caution">
    <text evidence="2">The sequence shown here is derived from an EMBL/GenBank/DDBJ whole genome shotgun (WGS) entry which is preliminary data.</text>
</comment>
<name>A0AA36DV83_CYLNA</name>
<accession>A0AA36DV83</accession>
<dbReference type="AlphaFoldDB" id="A0AA36DV83"/>
<protein>
    <submittedName>
        <fullName evidence="2">Uncharacterized protein</fullName>
    </submittedName>
</protein>
<keyword evidence="1" id="KW-0812">Transmembrane</keyword>
<feature type="transmembrane region" description="Helical" evidence="1">
    <location>
        <begin position="54"/>
        <end position="75"/>
    </location>
</feature>
<keyword evidence="1" id="KW-0472">Membrane</keyword>
<feature type="transmembrane region" description="Helical" evidence="1">
    <location>
        <begin position="12"/>
        <end position="34"/>
    </location>
</feature>
<evidence type="ECO:0000313" key="2">
    <source>
        <dbReference type="EMBL" id="CAJ0593662.1"/>
    </source>
</evidence>
<sequence>MFYIQVHVSDMNMFVIVVLICSVCITNSTLPLMLPSAHPGLPSPGQVVDSLLRGVGTVAAGVLGGIGNAVGGLVAPRRNATRRTSAE</sequence>
<dbReference type="EMBL" id="CATQJL010000112">
    <property type="protein sequence ID" value="CAJ0593662.1"/>
    <property type="molecule type" value="Genomic_DNA"/>
</dbReference>
<evidence type="ECO:0000256" key="1">
    <source>
        <dbReference type="SAM" id="Phobius"/>
    </source>
</evidence>
<gene>
    <name evidence="2" type="ORF">CYNAS_LOCUS5645</name>
</gene>
<dbReference type="Proteomes" id="UP001176961">
    <property type="component" value="Unassembled WGS sequence"/>
</dbReference>
<proteinExistence type="predicted"/>